<proteinExistence type="predicted"/>
<sequence>MLIVVPPSETQARPARGRGVDLARLSFPELTESRAAVLDGMISTSARPDAVQRMDAPAGAAADIARNVEVRTAPSAAASAVYRGVLYDAFDPATLSAEAARRARRRVVVVSSLFGALRLGDRIPAHRLPICAHLDGLEDVTGLEAYWRARLGPVLTTAAGRGVVVDLRSSSYTPLWRPGPELATRWVLLRVPGSPHGAKATRGRVARALCEAADDPRTAGDLAAVVARSFEVDLRAPARDTDPWSLEVQPAG</sequence>
<dbReference type="GO" id="GO:0033194">
    <property type="term" value="P:response to hydroperoxide"/>
    <property type="evidence" value="ECO:0007669"/>
    <property type="project" value="TreeGrafter"/>
</dbReference>
<dbReference type="Pfam" id="PF03883">
    <property type="entry name" value="H2O2_YaaD"/>
    <property type="match status" value="1"/>
</dbReference>
<dbReference type="OrthoDB" id="3210767at2"/>
<organism evidence="1 2">
    <name type="scientific">Jiangella ureilytica</name>
    <dbReference type="NCBI Taxonomy" id="2530374"/>
    <lineage>
        <taxon>Bacteria</taxon>
        <taxon>Bacillati</taxon>
        <taxon>Actinomycetota</taxon>
        <taxon>Actinomycetes</taxon>
        <taxon>Jiangellales</taxon>
        <taxon>Jiangellaceae</taxon>
        <taxon>Jiangella</taxon>
    </lineage>
</organism>
<dbReference type="Proteomes" id="UP000295621">
    <property type="component" value="Unassembled WGS sequence"/>
</dbReference>
<dbReference type="EMBL" id="SMKL01000018">
    <property type="protein sequence ID" value="TDC51982.1"/>
    <property type="molecule type" value="Genomic_DNA"/>
</dbReference>
<dbReference type="InterPro" id="IPR005583">
    <property type="entry name" value="YaaA"/>
</dbReference>
<gene>
    <name evidence="1" type="primary">yaaA</name>
    <name evidence="1" type="ORF">E1212_10240</name>
</gene>
<evidence type="ECO:0000313" key="2">
    <source>
        <dbReference type="Proteomes" id="UP000295621"/>
    </source>
</evidence>
<keyword evidence="2" id="KW-1185">Reference proteome</keyword>
<dbReference type="PANTHER" id="PTHR30283">
    <property type="entry name" value="PEROXIDE STRESS RESPONSE PROTEIN YAAA"/>
    <property type="match status" value="1"/>
</dbReference>
<reference evidence="1 2" key="1">
    <citation type="submission" date="2019-02" db="EMBL/GenBank/DDBJ databases">
        <title>Draft genome sequences of novel Actinobacteria.</title>
        <authorList>
            <person name="Sahin N."/>
            <person name="Ay H."/>
            <person name="Saygin H."/>
        </authorList>
    </citation>
    <scope>NUCLEOTIDE SEQUENCE [LARGE SCALE GENOMIC DNA]</scope>
    <source>
        <strain evidence="1 2">KC603</strain>
    </source>
</reference>
<dbReference type="GO" id="GO:0005829">
    <property type="term" value="C:cytosol"/>
    <property type="evidence" value="ECO:0007669"/>
    <property type="project" value="TreeGrafter"/>
</dbReference>
<dbReference type="AlphaFoldDB" id="A0A4R4RT52"/>
<evidence type="ECO:0000313" key="1">
    <source>
        <dbReference type="EMBL" id="TDC51982.1"/>
    </source>
</evidence>
<protein>
    <submittedName>
        <fullName evidence="1">Peroxide stress protein YaaA</fullName>
    </submittedName>
</protein>
<comment type="caution">
    <text evidence="1">The sequence shown here is derived from an EMBL/GenBank/DDBJ whole genome shotgun (WGS) entry which is preliminary data.</text>
</comment>
<name>A0A4R4RT52_9ACTN</name>
<dbReference type="PANTHER" id="PTHR30283:SF4">
    <property type="entry name" value="PEROXIDE STRESS RESISTANCE PROTEIN YAAA"/>
    <property type="match status" value="1"/>
</dbReference>
<accession>A0A4R4RT52</accession>
<dbReference type="RefSeq" id="WP_131981961.1">
    <property type="nucleotide sequence ID" value="NZ_SMKL01000018.1"/>
</dbReference>